<keyword evidence="11" id="KW-0812">Transmembrane</keyword>
<evidence type="ECO:0000256" key="4">
    <source>
        <dbReference type="ARBA" id="ARBA00022617"/>
    </source>
</evidence>
<protein>
    <recommendedName>
        <fullName evidence="14">Cytochrome P450</fullName>
    </recommendedName>
</protein>
<dbReference type="InterPro" id="IPR036396">
    <property type="entry name" value="Cyt_P450_sf"/>
</dbReference>
<evidence type="ECO:0008006" key="14">
    <source>
        <dbReference type="Google" id="ProtNLM"/>
    </source>
</evidence>
<dbReference type="OrthoDB" id="1470350at2759"/>
<evidence type="ECO:0000256" key="10">
    <source>
        <dbReference type="RuleBase" id="RU000461"/>
    </source>
</evidence>
<accession>A0A0C2W7L1</accession>
<sequence>MNITSSRAKLVDLLQPGVLASFIVFAYFFRFLYQFLRARTRLASIGFLPGARFLCGPSSLLGQLIPPISNICRTRDWHFRLKHQLHKTYASDVVSCAQLFNPKSLVLYVADASIAKEVLTNRIDFAKPLKMYKTVSILGPNIVGSEFGEWKRYRRIATPSFGERFNKLAHEETTRITASLFQFWSANGEGDVVKVENVVDVFVELGLMVVSGAGFGFRFGWGDRDEPPQGHTMTFHKSLSLVLEDRFYRYHLGDKVRHLWKNGRQSTVAFEELRLHMKDMIEEHRQSMASGGEETADLLSNLINGISPERDEEQENQLLQDELLGNMFIILLAAHETTGHSLGFTLALLAIHQDIQEEAFNELRKIVPQGETPTYAHIMSWAYGLATIYESLRMYPPLSRVPKCGVNDKVFTTSSTDGKNTPISIPVPAGVDIMVNIAGLHYNPKYWDEPEVFRPKRFLGTYNRDAFVPFSGGPRVCLGRRYAEIEMLTLLANVVLKYRVTSTPTGQKETPEQMSQRLLQWHQGLVTVMPVKVPLTFTARNPDATRC</sequence>
<proteinExistence type="inferred from homology"/>
<reference evidence="12 13" key="1">
    <citation type="submission" date="2014-04" db="EMBL/GenBank/DDBJ databases">
        <authorList>
            <consortium name="DOE Joint Genome Institute"/>
            <person name="Kuo A."/>
            <person name="Zuccaro A."/>
            <person name="Kohler A."/>
            <person name="Nagy L.G."/>
            <person name="Floudas D."/>
            <person name="Copeland A."/>
            <person name="Barry K.W."/>
            <person name="Cichocki N."/>
            <person name="Veneault-Fourrey C."/>
            <person name="LaButti K."/>
            <person name="Lindquist E.A."/>
            <person name="Lipzen A."/>
            <person name="Lundell T."/>
            <person name="Morin E."/>
            <person name="Murat C."/>
            <person name="Sun H."/>
            <person name="Tunlid A."/>
            <person name="Henrissat B."/>
            <person name="Grigoriev I.V."/>
            <person name="Hibbett D.S."/>
            <person name="Martin F."/>
            <person name="Nordberg H.P."/>
            <person name="Cantor M.N."/>
            <person name="Hua S.X."/>
        </authorList>
    </citation>
    <scope>NUCLEOTIDE SEQUENCE [LARGE SCALE GENOMIC DNA]</scope>
    <source>
        <strain evidence="12 13">MAFF 305830</strain>
    </source>
</reference>
<dbReference type="GO" id="GO:0016705">
    <property type="term" value="F:oxidoreductase activity, acting on paired donors, with incorporation or reduction of molecular oxygen"/>
    <property type="evidence" value="ECO:0007669"/>
    <property type="project" value="InterPro"/>
</dbReference>
<feature type="binding site" description="axial binding residue" evidence="9">
    <location>
        <position position="477"/>
    </location>
    <ligand>
        <name>heme</name>
        <dbReference type="ChEBI" id="CHEBI:30413"/>
    </ligand>
    <ligandPart>
        <name>Fe</name>
        <dbReference type="ChEBI" id="CHEBI:18248"/>
    </ligandPart>
</feature>
<dbReference type="Pfam" id="PF00067">
    <property type="entry name" value="p450"/>
    <property type="match status" value="1"/>
</dbReference>
<evidence type="ECO:0000256" key="9">
    <source>
        <dbReference type="PIRSR" id="PIRSR602401-1"/>
    </source>
</evidence>
<keyword evidence="5 9" id="KW-0479">Metal-binding</keyword>
<keyword evidence="11" id="KW-1133">Transmembrane helix</keyword>
<dbReference type="Gene3D" id="1.10.630.10">
    <property type="entry name" value="Cytochrome P450"/>
    <property type="match status" value="1"/>
</dbReference>
<dbReference type="InterPro" id="IPR050121">
    <property type="entry name" value="Cytochrome_P450_monoxygenase"/>
</dbReference>
<gene>
    <name evidence="12" type="ORF">M408DRAFT_28677</name>
</gene>
<evidence type="ECO:0000256" key="2">
    <source>
        <dbReference type="ARBA" id="ARBA00005179"/>
    </source>
</evidence>
<dbReference type="GO" id="GO:0005506">
    <property type="term" value="F:iron ion binding"/>
    <property type="evidence" value="ECO:0007669"/>
    <property type="project" value="InterPro"/>
</dbReference>
<keyword evidence="8 10" id="KW-0503">Monooxygenase</keyword>
<dbReference type="PANTHER" id="PTHR24305">
    <property type="entry name" value="CYTOCHROME P450"/>
    <property type="match status" value="1"/>
</dbReference>
<evidence type="ECO:0000256" key="1">
    <source>
        <dbReference type="ARBA" id="ARBA00001971"/>
    </source>
</evidence>
<dbReference type="HOGENOM" id="CLU_001570_25_0_1"/>
<dbReference type="PROSITE" id="PS00086">
    <property type="entry name" value="CYTOCHROME_P450"/>
    <property type="match status" value="1"/>
</dbReference>
<dbReference type="InterPro" id="IPR017972">
    <property type="entry name" value="Cyt_P450_CS"/>
</dbReference>
<keyword evidence="13" id="KW-1185">Reference proteome</keyword>
<comment type="pathway">
    <text evidence="2">Secondary metabolite biosynthesis.</text>
</comment>
<dbReference type="GO" id="GO:0004497">
    <property type="term" value="F:monooxygenase activity"/>
    <property type="evidence" value="ECO:0007669"/>
    <property type="project" value="UniProtKB-KW"/>
</dbReference>
<dbReference type="InterPro" id="IPR001128">
    <property type="entry name" value="Cyt_P450"/>
</dbReference>
<keyword evidence="6 10" id="KW-0560">Oxidoreductase</keyword>
<evidence type="ECO:0000313" key="13">
    <source>
        <dbReference type="Proteomes" id="UP000054097"/>
    </source>
</evidence>
<reference evidence="13" key="2">
    <citation type="submission" date="2015-01" db="EMBL/GenBank/DDBJ databases">
        <title>Evolutionary Origins and Diversification of the Mycorrhizal Mutualists.</title>
        <authorList>
            <consortium name="DOE Joint Genome Institute"/>
            <consortium name="Mycorrhizal Genomics Consortium"/>
            <person name="Kohler A."/>
            <person name="Kuo A."/>
            <person name="Nagy L.G."/>
            <person name="Floudas D."/>
            <person name="Copeland A."/>
            <person name="Barry K.W."/>
            <person name="Cichocki N."/>
            <person name="Veneault-Fourrey C."/>
            <person name="LaButti K."/>
            <person name="Lindquist E.A."/>
            <person name="Lipzen A."/>
            <person name="Lundell T."/>
            <person name="Morin E."/>
            <person name="Murat C."/>
            <person name="Riley R."/>
            <person name="Ohm R."/>
            <person name="Sun H."/>
            <person name="Tunlid A."/>
            <person name="Henrissat B."/>
            <person name="Grigoriev I.V."/>
            <person name="Hibbett D.S."/>
            <person name="Martin F."/>
        </authorList>
    </citation>
    <scope>NUCLEOTIDE SEQUENCE [LARGE SCALE GENOMIC DNA]</scope>
    <source>
        <strain evidence="13">MAFF 305830</strain>
    </source>
</reference>
<feature type="transmembrane region" description="Helical" evidence="11">
    <location>
        <begin position="13"/>
        <end position="33"/>
    </location>
</feature>
<keyword evidence="4 9" id="KW-0349">Heme</keyword>
<comment type="cofactor">
    <cofactor evidence="1 9">
        <name>heme</name>
        <dbReference type="ChEBI" id="CHEBI:30413"/>
    </cofactor>
</comment>
<dbReference type="PANTHER" id="PTHR24305:SF166">
    <property type="entry name" value="CYTOCHROME P450 12A4, MITOCHONDRIAL-RELATED"/>
    <property type="match status" value="1"/>
</dbReference>
<comment type="similarity">
    <text evidence="3 10">Belongs to the cytochrome P450 family.</text>
</comment>
<evidence type="ECO:0000256" key="11">
    <source>
        <dbReference type="SAM" id="Phobius"/>
    </source>
</evidence>
<name>A0A0C2W7L1_SERVB</name>
<evidence type="ECO:0000256" key="3">
    <source>
        <dbReference type="ARBA" id="ARBA00010617"/>
    </source>
</evidence>
<evidence type="ECO:0000256" key="5">
    <source>
        <dbReference type="ARBA" id="ARBA00022723"/>
    </source>
</evidence>
<dbReference type="SUPFAM" id="SSF48264">
    <property type="entry name" value="Cytochrome P450"/>
    <property type="match status" value="1"/>
</dbReference>
<dbReference type="AlphaFoldDB" id="A0A0C2W7L1"/>
<dbReference type="Proteomes" id="UP000054097">
    <property type="component" value="Unassembled WGS sequence"/>
</dbReference>
<organism evidence="12 13">
    <name type="scientific">Serendipita vermifera MAFF 305830</name>
    <dbReference type="NCBI Taxonomy" id="933852"/>
    <lineage>
        <taxon>Eukaryota</taxon>
        <taxon>Fungi</taxon>
        <taxon>Dikarya</taxon>
        <taxon>Basidiomycota</taxon>
        <taxon>Agaricomycotina</taxon>
        <taxon>Agaricomycetes</taxon>
        <taxon>Sebacinales</taxon>
        <taxon>Serendipitaceae</taxon>
        <taxon>Serendipita</taxon>
    </lineage>
</organism>
<evidence type="ECO:0000256" key="8">
    <source>
        <dbReference type="ARBA" id="ARBA00023033"/>
    </source>
</evidence>
<dbReference type="PRINTS" id="PR00385">
    <property type="entry name" value="P450"/>
</dbReference>
<dbReference type="GO" id="GO:0020037">
    <property type="term" value="F:heme binding"/>
    <property type="evidence" value="ECO:0007669"/>
    <property type="project" value="InterPro"/>
</dbReference>
<dbReference type="InterPro" id="IPR002401">
    <property type="entry name" value="Cyt_P450_E_grp-I"/>
</dbReference>
<dbReference type="EMBL" id="KN824355">
    <property type="protein sequence ID" value="KIM22443.1"/>
    <property type="molecule type" value="Genomic_DNA"/>
</dbReference>
<dbReference type="PRINTS" id="PR00463">
    <property type="entry name" value="EP450I"/>
</dbReference>
<keyword evidence="7 9" id="KW-0408">Iron</keyword>
<evidence type="ECO:0000256" key="7">
    <source>
        <dbReference type="ARBA" id="ARBA00023004"/>
    </source>
</evidence>
<evidence type="ECO:0000256" key="6">
    <source>
        <dbReference type="ARBA" id="ARBA00023002"/>
    </source>
</evidence>
<dbReference type="STRING" id="933852.A0A0C2W7L1"/>
<evidence type="ECO:0000313" key="12">
    <source>
        <dbReference type="EMBL" id="KIM22443.1"/>
    </source>
</evidence>
<keyword evidence="11" id="KW-0472">Membrane</keyword>